<dbReference type="PANTHER" id="PTHR31595:SF57">
    <property type="entry name" value="OS04G0481900 PROTEIN"/>
    <property type="match status" value="1"/>
</dbReference>
<dbReference type="EMBL" id="JBBNAF010000004">
    <property type="protein sequence ID" value="KAK9151465.1"/>
    <property type="molecule type" value="Genomic_DNA"/>
</dbReference>
<dbReference type="AlphaFoldDB" id="A0AAP0PR61"/>
<comment type="caution">
    <text evidence="1">The sequence shown here is derived from an EMBL/GenBank/DDBJ whole genome shotgun (WGS) entry which is preliminary data.</text>
</comment>
<reference evidence="1 2" key="1">
    <citation type="submission" date="2024-01" db="EMBL/GenBank/DDBJ databases">
        <title>Genome assemblies of Stephania.</title>
        <authorList>
            <person name="Yang L."/>
        </authorList>
    </citation>
    <scope>NUCLEOTIDE SEQUENCE [LARGE SCALE GENOMIC DNA]</scope>
    <source>
        <strain evidence="1">YNDBR</strain>
        <tissue evidence="1">Leaf</tissue>
    </source>
</reference>
<keyword evidence="2" id="KW-1185">Reference proteome</keyword>
<protein>
    <submittedName>
        <fullName evidence="1">Uncharacterized protein</fullName>
    </submittedName>
</protein>
<dbReference type="Proteomes" id="UP001420932">
    <property type="component" value="Unassembled WGS sequence"/>
</dbReference>
<dbReference type="GO" id="GO:0008374">
    <property type="term" value="F:O-acyltransferase activity"/>
    <property type="evidence" value="ECO:0007669"/>
    <property type="project" value="InterPro"/>
</dbReference>
<accession>A0AAP0PR61</accession>
<gene>
    <name evidence="1" type="ORF">Syun_009774</name>
</gene>
<evidence type="ECO:0000313" key="1">
    <source>
        <dbReference type="EMBL" id="KAK9151465.1"/>
    </source>
</evidence>
<organism evidence="1 2">
    <name type="scientific">Stephania yunnanensis</name>
    <dbReference type="NCBI Taxonomy" id="152371"/>
    <lineage>
        <taxon>Eukaryota</taxon>
        <taxon>Viridiplantae</taxon>
        <taxon>Streptophyta</taxon>
        <taxon>Embryophyta</taxon>
        <taxon>Tracheophyta</taxon>
        <taxon>Spermatophyta</taxon>
        <taxon>Magnoliopsida</taxon>
        <taxon>Ranunculales</taxon>
        <taxon>Menispermaceae</taxon>
        <taxon>Menispermoideae</taxon>
        <taxon>Cissampelideae</taxon>
        <taxon>Stephania</taxon>
    </lineage>
</organism>
<name>A0AAP0PR61_9MAGN</name>
<sequence length="148" mass="16874">MESRLGPRARGMTALLITRLANFKLLLFAFDKGPLCCSSSISLIQFILVATLPIKIKQPQNTKKGSLKAPLNYAIKIVLLDIVFQLYAYRTHLHYNVISTIYCLNIYLNTEILLAMFAAPARALLKFEIEPQFDEPYMVTSLEDFWGR</sequence>
<evidence type="ECO:0000313" key="2">
    <source>
        <dbReference type="Proteomes" id="UP001420932"/>
    </source>
</evidence>
<dbReference type="GO" id="GO:0006629">
    <property type="term" value="P:lipid metabolic process"/>
    <property type="evidence" value="ECO:0007669"/>
    <property type="project" value="InterPro"/>
</dbReference>
<dbReference type="PANTHER" id="PTHR31595">
    <property type="entry name" value="LONG-CHAIN-ALCOHOL O-FATTY-ACYLTRANSFERASE 3-RELATED"/>
    <property type="match status" value="1"/>
</dbReference>
<proteinExistence type="predicted"/>
<dbReference type="InterPro" id="IPR044851">
    <property type="entry name" value="Wax_synthase"/>
</dbReference>